<dbReference type="AlphaFoldDB" id="A0A6C0E020"/>
<name>A0A6C0E020_9ZZZZ</name>
<proteinExistence type="predicted"/>
<reference evidence="1" key="1">
    <citation type="journal article" date="2020" name="Nature">
        <title>Giant virus diversity and host interactions through global metagenomics.</title>
        <authorList>
            <person name="Schulz F."/>
            <person name="Roux S."/>
            <person name="Paez-Espino D."/>
            <person name="Jungbluth S."/>
            <person name="Walsh D.A."/>
            <person name="Denef V.J."/>
            <person name="McMahon K.D."/>
            <person name="Konstantinidis K.T."/>
            <person name="Eloe-Fadrosh E.A."/>
            <person name="Kyrpides N.C."/>
            <person name="Woyke T."/>
        </authorList>
    </citation>
    <scope>NUCLEOTIDE SEQUENCE</scope>
    <source>
        <strain evidence="1">GVMAG-M-3300023179-103</strain>
    </source>
</reference>
<organism evidence="1">
    <name type="scientific">viral metagenome</name>
    <dbReference type="NCBI Taxonomy" id="1070528"/>
    <lineage>
        <taxon>unclassified sequences</taxon>
        <taxon>metagenomes</taxon>
        <taxon>organismal metagenomes</taxon>
    </lineage>
</organism>
<protein>
    <submittedName>
        <fullName evidence="1">Uncharacterized protein</fullName>
    </submittedName>
</protein>
<dbReference type="EMBL" id="MN739695">
    <property type="protein sequence ID" value="QHT21629.1"/>
    <property type="molecule type" value="Genomic_DNA"/>
</dbReference>
<sequence length="91" mass="10790">MLVIIFVIIIVIFYCLYENITCEKYMNADIYYRNDWNDPYNIQKINNNIRPPCKYCTYSIDCDLSDNSLPGCNCSYDEPIMINGMLHNRNL</sequence>
<evidence type="ECO:0000313" key="1">
    <source>
        <dbReference type="EMBL" id="QHT21629.1"/>
    </source>
</evidence>
<accession>A0A6C0E020</accession>